<organism evidence="1 2">
    <name type="scientific">Intestinimonas massiliensis</name>
    <name type="common">ex Afouda et al. 2020</name>
    <dbReference type="NCBI Taxonomy" id="1673721"/>
    <lineage>
        <taxon>Bacteria</taxon>
        <taxon>Bacillati</taxon>
        <taxon>Bacillota</taxon>
        <taxon>Clostridia</taxon>
        <taxon>Eubacteriales</taxon>
        <taxon>Intestinimonas</taxon>
    </lineage>
</organism>
<dbReference type="Proteomes" id="UP001204562">
    <property type="component" value="Unassembled WGS sequence"/>
</dbReference>
<dbReference type="EMBL" id="JANFYS010000013">
    <property type="protein sequence ID" value="MCQ4770339.1"/>
    <property type="molecule type" value="Genomic_DNA"/>
</dbReference>
<sequence>MRKLPSLTEMEHITSKEFGENMDAIMDRVTAEDIAFIIDHNSKSYVLCPASWFEYPELKHIELLIKNAVRFVICVDDSDLTETVQMVKDVAPALSPECINGLLKLIREKDAKDGITKWDELQQALEAALPTTEERKDEDTP</sequence>
<dbReference type="RefSeq" id="WP_256303829.1">
    <property type="nucleotide sequence ID" value="NZ_JANFYS010000013.1"/>
</dbReference>
<evidence type="ECO:0000313" key="1">
    <source>
        <dbReference type="EMBL" id="MCQ4770339.1"/>
    </source>
</evidence>
<accession>A0AAW5JR17</accession>
<proteinExistence type="predicted"/>
<protein>
    <submittedName>
        <fullName evidence="1">Uncharacterized protein</fullName>
    </submittedName>
</protein>
<reference evidence="1" key="1">
    <citation type="submission" date="2022-06" db="EMBL/GenBank/DDBJ databases">
        <title>Isolation of gut microbiota from human fecal samples.</title>
        <authorList>
            <person name="Pamer E.G."/>
            <person name="Barat B."/>
            <person name="Waligurski E."/>
            <person name="Medina S."/>
            <person name="Paddock L."/>
            <person name="Mostad J."/>
        </authorList>
    </citation>
    <scope>NUCLEOTIDE SEQUENCE</scope>
    <source>
        <strain evidence="1">DFI.9.91</strain>
    </source>
</reference>
<comment type="caution">
    <text evidence="1">The sequence shown here is derived from an EMBL/GenBank/DDBJ whole genome shotgun (WGS) entry which is preliminary data.</text>
</comment>
<gene>
    <name evidence="1" type="ORF">NE579_07665</name>
</gene>
<evidence type="ECO:0000313" key="2">
    <source>
        <dbReference type="Proteomes" id="UP001204562"/>
    </source>
</evidence>
<dbReference type="AlphaFoldDB" id="A0AAW5JR17"/>
<name>A0AAW5JR17_9FIRM</name>